<dbReference type="PANTHER" id="PTHR43071">
    <property type="entry name" value="2-AMINO-4-HYDROXY-6-HYDROXYMETHYLDIHYDROPTERIDINE PYROPHOSPHOKINASE"/>
    <property type="match status" value="1"/>
</dbReference>
<sequence length="188" mass="20339">MTFNQQCLIAMGGNMPSGLGGPAETLRAAMDMLRHDGADVVASSRLFSTPCFPAGAGPDYVNGAAVLRFDGDAQEVLALLHRVEAAFGRERVRRWGQRTLDLDLIALGTQVLPDVPGFEAWRDLAPDAQSLRAPDQLILPHPRMQDRAFVLVPLAEVAPGWVHPVLGKSVQEMLEALPQAERDAVVLL</sequence>
<evidence type="ECO:0000256" key="11">
    <source>
        <dbReference type="ARBA" id="ARBA00029766"/>
    </source>
</evidence>
<evidence type="ECO:0000256" key="10">
    <source>
        <dbReference type="ARBA" id="ARBA00029409"/>
    </source>
</evidence>
<keyword evidence="6" id="KW-0547">Nucleotide-binding</keyword>
<evidence type="ECO:0000256" key="1">
    <source>
        <dbReference type="ARBA" id="ARBA00005051"/>
    </source>
</evidence>
<keyword evidence="8" id="KW-0067">ATP-binding</keyword>
<dbReference type="InterPro" id="IPR000550">
    <property type="entry name" value="Hppk"/>
</dbReference>
<dbReference type="InterPro" id="IPR035907">
    <property type="entry name" value="Hppk_sf"/>
</dbReference>
<comment type="function">
    <text evidence="10">Catalyzes the transfer of pyrophosphate from adenosine triphosphate (ATP) to 6-hydroxymethyl-7,8-dihydropterin, an enzymatic step in folate biosynthesis pathway.</text>
</comment>
<dbReference type="PANTHER" id="PTHR43071:SF1">
    <property type="entry name" value="2-AMINO-4-HYDROXY-6-HYDROXYMETHYLDIHYDROPTERIDINE PYROPHOSPHOKINASE"/>
    <property type="match status" value="1"/>
</dbReference>
<evidence type="ECO:0000259" key="13">
    <source>
        <dbReference type="Pfam" id="PF01288"/>
    </source>
</evidence>
<evidence type="ECO:0000256" key="9">
    <source>
        <dbReference type="ARBA" id="ARBA00022909"/>
    </source>
</evidence>
<dbReference type="GO" id="GO:0003848">
    <property type="term" value="F:2-amino-4-hydroxy-6-hydroxymethyldihydropteridine diphosphokinase activity"/>
    <property type="evidence" value="ECO:0007669"/>
    <property type="project" value="UniProtKB-EC"/>
</dbReference>
<feature type="domain" description="7,8-dihydro-6-hydroxymethylpterin-pyrophosphokinase" evidence="13">
    <location>
        <begin position="9"/>
        <end position="159"/>
    </location>
</feature>
<gene>
    <name evidence="14" type="ORF">SAMN05444414_12346</name>
</gene>
<organism evidence="14 15">
    <name type="scientific">Roseovarius marisflavi</name>
    <dbReference type="NCBI Taxonomy" id="1054996"/>
    <lineage>
        <taxon>Bacteria</taxon>
        <taxon>Pseudomonadati</taxon>
        <taxon>Pseudomonadota</taxon>
        <taxon>Alphaproteobacteria</taxon>
        <taxon>Rhodobacterales</taxon>
        <taxon>Roseobacteraceae</taxon>
        <taxon>Roseovarius</taxon>
    </lineage>
</organism>
<name>A0A1M7C6S4_9RHOB</name>
<dbReference type="UniPathway" id="UPA00077">
    <property type="reaction ID" value="UER00155"/>
</dbReference>
<dbReference type="EC" id="2.7.6.3" evidence="3"/>
<reference evidence="15" key="1">
    <citation type="submission" date="2016-11" db="EMBL/GenBank/DDBJ databases">
        <authorList>
            <person name="Varghese N."/>
            <person name="Submissions S."/>
        </authorList>
    </citation>
    <scope>NUCLEOTIDE SEQUENCE [LARGE SCALE GENOMIC DNA]</scope>
    <source>
        <strain evidence="15">DSM 29327</strain>
    </source>
</reference>
<keyword evidence="7 14" id="KW-0418">Kinase</keyword>
<dbReference type="EMBL" id="FRBN01000023">
    <property type="protein sequence ID" value="SHL62883.1"/>
    <property type="molecule type" value="Genomic_DNA"/>
</dbReference>
<evidence type="ECO:0000256" key="6">
    <source>
        <dbReference type="ARBA" id="ARBA00022741"/>
    </source>
</evidence>
<dbReference type="GO" id="GO:0046654">
    <property type="term" value="P:tetrahydrofolate biosynthetic process"/>
    <property type="evidence" value="ECO:0007669"/>
    <property type="project" value="UniProtKB-UniPathway"/>
</dbReference>
<dbReference type="AlphaFoldDB" id="A0A1M7C6S4"/>
<keyword evidence="5" id="KW-0808">Transferase</keyword>
<evidence type="ECO:0000313" key="15">
    <source>
        <dbReference type="Proteomes" id="UP000184191"/>
    </source>
</evidence>
<dbReference type="Proteomes" id="UP000184191">
    <property type="component" value="Unassembled WGS sequence"/>
</dbReference>
<dbReference type="Gene3D" id="3.30.70.560">
    <property type="entry name" value="7,8-Dihydro-6-hydroxymethylpterin-pyrophosphokinase HPPK"/>
    <property type="match status" value="1"/>
</dbReference>
<evidence type="ECO:0000256" key="7">
    <source>
        <dbReference type="ARBA" id="ARBA00022777"/>
    </source>
</evidence>
<dbReference type="STRING" id="1054996.SAMN05444414_12346"/>
<evidence type="ECO:0000256" key="12">
    <source>
        <dbReference type="ARBA" id="ARBA00033413"/>
    </source>
</evidence>
<evidence type="ECO:0000256" key="8">
    <source>
        <dbReference type="ARBA" id="ARBA00022840"/>
    </source>
</evidence>
<dbReference type="CDD" id="cd00483">
    <property type="entry name" value="HPPK"/>
    <property type="match status" value="1"/>
</dbReference>
<keyword evidence="15" id="KW-1185">Reference proteome</keyword>
<dbReference type="OrthoDB" id="9808041at2"/>
<comment type="pathway">
    <text evidence="1">Cofactor biosynthesis; tetrahydrofolate biosynthesis; 2-amino-4-hydroxy-6-hydroxymethyl-7,8-dihydropteridine diphosphate from 7,8-dihydroneopterin triphosphate: step 4/4.</text>
</comment>
<dbReference type="GO" id="GO:0016301">
    <property type="term" value="F:kinase activity"/>
    <property type="evidence" value="ECO:0007669"/>
    <property type="project" value="UniProtKB-KW"/>
</dbReference>
<dbReference type="NCBIfam" id="TIGR01498">
    <property type="entry name" value="folK"/>
    <property type="match status" value="1"/>
</dbReference>
<keyword evidence="9" id="KW-0289">Folate biosynthesis</keyword>
<evidence type="ECO:0000256" key="5">
    <source>
        <dbReference type="ARBA" id="ARBA00022679"/>
    </source>
</evidence>
<evidence type="ECO:0000256" key="3">
    <source>
        <dbReference type="ARBA" id="ARBA00013253"/>
    </source>
</evidence>
<proteinExistence type="inferred from homology"/>
<comment type="similarity">
    <text evidence="2">Belongs to the HPPK family.</text>
</comment>
<evidence type="ECO:0000256" key="2">
    <source>
        <dbReference type="ARBA" id="ARBA00005810"/>
    </source>
</evidence>
<evidence type="ECO:0000313" key="14">
    <source>
        <dbReference type="EMBL" id="SHL62883.1"/>
    </source>
</evidence>
<dbReference type="GO" id="GO:0046656">
    <property type="term" value="P:folic acid biosynthetic process"/>
    <property type="evidence" value="ECO:0007669"/>
    <property type="project" value="UniProtKB-KW"/>
</dbReference>
<dbReference type="RefSeq" id="WP_073199825.1">
    <property type="nucleotide sequence ID" value="NZ_FRBN01000023.1"/>
</dbReference>
<dbReference type="SUPFAM" id="SSF55083">
    <property type="entry name" value="6-hydroxymethyl-7,8-dihydropterin pyrophosphokinase, HPPK"/>
    <property type="match status" value="1"/>
</dbReference>
<protein>
    <recommendedName>
        <fullName evidence="4">2-amino-4-hydroxy-6-hydroxymethyldihydropteridine pyrophosphokinase</fullName>
        <ecNumber evidence="3">2.7.6.3</ecNumber>
    </recommendedName>
    <alternativeName>
        <fullName evidence="11">6-hydroxymethyl-7,8-dihydropterin pyrophosphokinase</fullName>
    </alternativeName>
    <alternativeName>
        <fullName evidence="12">7,8-dihydro-6-hydroxymethylpterin-pyrophosphokinase</fullName>
    </alternativeName>
</protein>
<dbReference type="GO" id="GO:0005524">
    <property type="term" value="F:ATP binding"/>
    <property type="evidence" value="ECO:0007669"/>
    <property type="project" value="UniProtKB-KW"/>
</dbReference>
<dbReference type="Pfam" id="PF01288">
    <property type="entry name" value="HPPK"/>
    <property type="match status" value="1"/>
</dbReference>
<accession>A0A1M7C6S4</accession>
<evidence type="ECO:0000256" key="4">
    <source>
        <dbReference type="ARBA" id="ARBA00016218"/>
    </source>
</evidence>